<dbReference type="InterPro" id="IPR036390">
    <property type="entry name" value="WH_DNA-bd_sf"/>
</dbReference>
<dbReference type="SUPFAM" id="SSF46785">
    <property type="entry name" value="Winged helix' DNA-binding domain"/>
    <property type="match status" value="1"/>
</dbReference>
<dbReference type="RefSeq" id="WP_015262161.1">
    <property type="nucleotide sequence ID" value="NC_019903.1"/>
</dbReference>
<organism evidence="1 2">
    <name type="scientific">Desulfitobacterium dichloroeliminans (strain LMG P-21439 / DCA1)</name>
    <dbReference type="NCBI Taxonomy" id="871963"/>
    <lineage>
        <taxon>Bacteria</taxon>
        <taxon>Bacillati</taxon>
        <taxon>Bacillota</taxon>
        <taxon>Clostridia</taxon>
        <taxon>Eubacteriales</taxon>
        <taxon>Desulfitobacteriaceae</taxon>
        <taxon>Desulfitobacterium</taxon>
    </lineage>
</organism>
<accession>L0F940</accession>
<dbReference type="CDD" id="cd00090">
    <property type="entry name" value="HTH_ARSR"/>
    <property type="match status" value="1"/>
</dbReference>
<dbReference type="Gene3D" id="6.10.140.2180">
    <property type="match status" value="1"/>
</dbReference>
<dbReference type="STRING" id="871963.Desdi_1682"/>
<evidence type="ECO:0000313" key="1">
    <source>
        <dbReference type="EMBL" id="AGA69171.1"/>
    </source>
</evidence>
<dbReference type="InterPro" id="IPR036388">
    <property type="entry name" value="WH-like_DNA-bd_sf"/>
</dbReference>
<dbReference type="Gene3D" id="1.10.10.10">
    <property type="entry name" value="Winged helix-like DNA-binding domain superfamily/Winged helix DNA-binding domain"/>
    <property type="match status" value="1"/>
</dbReference>
<dbReference type="Pfam" id="PF12840">
    <property type="entry name" value="HTH_20"/>
    <property type="match status" value="1"/>
</dbReference>
<name>L0F940_DESDL</name>
<reference evidence="2" key="1">
    <citation type="submission" date="2012-02" db="EMBL/GenBank/DDBJ databases">
        <title>Complete sequence of Desulfitobacterium dichloroeliminans LMG P-21439.</title>
        <authorList>
            <person name="Lucas S."/>
            <person name="Han J."/>
            <person name="Lapidus A."/>
            <person name="Cheng J.-F."/>
            <person name="Goodwin L."/>
            <person name="Pitluck S."/>
            <person name="Peters L."/>
            <person name="Ovchinnikova G."/>
            <person name="Teshima H."/>
            <person name="Detter J.C."/>
            <person name="Han C."/>
            <person name="Tapia R."/>
            <person name="Land M."/>
            <person name="Hauser L."/>
            <person name="Kyrpides N."/>
            <person name="Ivanova N."/>
            <person name="Pagani I."/>
            <person name="Kruse T."/>
            <person name="de Vos W.M."/>
            <person name="Boon N."/>
            <person name="Smidt H."/>
            <person name="Woyke T."/>
        </authorList>
    </citation>
    <scope>NUCLEOTIDE SEQUENCE [LARGE SCALE GENOMIC DNA]</scope>
    <source>
        <strain evidence="2">LMG P-21439 / DCA1</strain>
    </source>
</reference>
<dbReference type="EMBL" id="CP003344">
    <property type="protein sequence ID" value="AGA69171.1"/>
    <property type="molecule type" value="Genomic_DNA"/>
</dbReference>
<dbReference type="KEGG" id="ddl:Desdi_1682"/>
<dbReference type="OrthoDB" id="5949858at2"/>
<dbReference type="Proteomes" id="UP000010797">
    <property type="component" value="Chromosome"/>
</dbReference>
<dbReference type="HOGENOM" id="CLU_100916_0_0_9"/>
<dbReference type="eggNOG" id="COG2345">
    <property type="taxonomic scope" value="Bacteria"/>
</dbReference>
<evidence type="ECO:0008006" key="3">
    <source>
        <dbReference type="Google" id="ProtNLM"/>
    </source>
</evidence>
<keyword evidence="2" id="KW-1185">Reference proteome</keyword>
<proteinExistence type="predicted"/>
<sequence length="187" mass="22016">MDSKEMSSLLNPVRMKIFQLFLRHDTETVKRIAEELPDVPPASLYRHINKLVEADIIEICAEYKIRGTVERVYRLKSNPFYNDERVKDANTEELFGDFYSFNMVLLSDFENYLNGSAGTKYKEHNFEKDRVSFRDYSVYLSDEECDQLVHIVKNTLSSFENNKGDGERRLRKFSFVMIPGNEKKNML</sequence>
<protein>
    <recommendedName>
        <fullName evidence="3">HTH arsR-type domain-containing protein</fullName>
    </recommendedName>
</protein>
<evidence type="ECO:0000313" key="2">
    <source>
        <dbReference type="Proteomes" id="UP000010797"/>
    </source>
</evidence>
<gene>
    <name evidence="1" type="ordered locus">Desdi_1682</name>
</gene>
<dbReference type="InterPro" id="IPR011991">
    <property type="entry name" value="ArsR-like_HTH"/>
</dbReference>
<dbReference type="AlphaFoldDB" id="L0F940"/>